<protein>
    <submittedName>
        <fullName evidence="2">NAD(P)-binding protein</fullName>
    </submittedName>
</protein>
<dbReference type="GO" id="GO:0009063">
    <property type="term" value="P:amino acid catabolic process"/>
    <property type="evidence" value="ECO:0007669"/>
    <property type="project" value="TreeGrafter"/>
</dbReference>
<dbReference type="Proteomes" id="UP000502665">
    <property type="component" value="Chromosome"/>
</dbReference>
<evidence type="ECO:0000259" key="1">
    <source>
        <dbReference type="Pfam" id="PF01593"/>
    </source>
</evidence>
<dbReference type="InterPro" id="IPR050281">
    <property type="entry name" value="Flavin_monoamine_oxidase"/>
</dbReference>
<sequence>MSTRTSATPSESAQSLYHAMSGLAGPLSSGEGTAPDFAAAPRAAAGEEPSVLILGAGVGGLTAAYELGRLGYRCTVLEPQTRTGGRNRTARKGDKLYELDGEGNSPVLTHTCAFDEDLYLNLGPGRIPYHHRRVLNYCTDLGVSLEPYIMETTANVLHSTAGHTPPGQTWRNRRIANDTRGHLAALLSATLTERDELTGPLRDLLRKFGDLDEEGEYHGSTRSGYDEPLDVHEFPRPAPPLPLAELIQSEFWKYRFYQPVDYLWQATMFQPVGGMDKIVHALTERITSEYDVSVELEAEVTSIDLTGDAVSVTYRTGGQELTTTADYCVSNIPLPVLKQLTLTGFSTGFRNAMEAVAFAPTCKVGWQANRRFWEDDHNQIYGGISWTDHPITQFWYPSNDYFSKTGTLTGAYNFGDHAEDMGKLAPADRLRLARDGAAQMHREFREKTTVPQDLGVTIAWHKVPHQLGGWADWDPADPDHQLAYKQLLQPEGDGCFYVVGDQASPLPGWQEGAMMSAQYVVAQILGLLPRTAPETVQVPDAVFLTQGL</sequence>
<dbReference type="EMBL" id="CP049838">
    <property type="protein sequence ID" value="QJT06347.1"/>
    <property type="molecule type" value="Genomic_DNA"/>
</dbReference>
<dbReference type="RefSeq" id="WP_171401659.1">
    <property type="nucleotide sequence ID" value="NZ_CP049838.1"/>
</dbReference>
<feature type="domain" description="Amine oxidase" evidence="1">
    <location>
        <begin position="59"/>
        <end position="525"/>
    </location>
</feature>
<dbReference type="Gene3D" id="3.50.50.60">
    <property type="entry name" value="FAD/NAD(P)-binding domain"/>
    <property type="match status" value="1"/>
</dbReference>
<dbReference type="PANTHER" id="PTHR10742">
    <property type="entry name" value="FLAVIN MONOAMINE OXIDASE"/>
    <property type="match status" value="1"/>
</dbReference>
<evidence type="ECO:0000313" key="2">
    <source>
        <dbReference type="EMBL" id="QJT06347.1"/>
    </source>
</evidence>
<dbReference type="Gene3D" id="3.90.660.10">
    <property type="match status" value="1"/>
</dbReference>
<accession>A0A6M4X0K8</accession>
<dbReference type="AlphaFoldDB" id="A0A6M4X0K8"/>
<dbReference type="Gene3D" id="1.20.1440.240">
    <property type="match status" value="1"/>
</dbReference>
<dbReference type="Pfam" id="PF01593">
    <property type="entry name" value="Amino_oxidase"/>
    <property type="match status" value="1"/>
</dbReference>
<evidence type="ECO:0000313" key="3">
    <source>
        <dbReference type="Proteomes" id="UP000502665"/>
    </source>
</evidence>
<dbReference type="SUPFAM" id="SSF54373">
    <property type="entry name" value="FAD-linked reductases, C-terminal domain"/>
    <property type="match status" value="1"/>
</dbReference>
<organism evidence="2 3">
    <name type="scientific">Streptomyces asoensis</name>
    <dbReference type="NCBI Taxonomy" id="249586"/>
    <lineage>
        <taxon>Bacteria</taxon>
        <taxon>Bacillati</taxon>
        <taxon>Actinomycetota</taxon>
        <taxon>Actinomycetes</taxon>
        <taxon>Kitasatosporales</taxon>
        <taxon>Streptomycetaceae</taxon>
        <taxon>Streptomyces</taxon>
    </lineage>
</organism>
<proteinExistence type="predicted"/>
<gene>
    <name evidence="2" type="ORF">G9272_43590</name>
</gene>
<dbReference type="InterPro" id="IPR036188">
    <property type="entry name" value="FAD/NAD-bd_sf"/>
</dbReference>
<dbReference type="GO" id="GO:0001716">
    <property type="term" value="F:L-amino-acid oxidase activity"/>
    <property type="evidence" value="ECO:0007669"/>
    <property type="project" value="TreeGrafter"/>
</dbReference>
<dbReference type="InterPro" id="IPR002937">
    <property type="entry name" value="Amino_oxidase"/>
</dbReference>
<name>A0A6M4X0K8_9ACTN</name>
<keyword evidence="3" id="KW-1185">Reference proteome</keyword>
<dbReference type="SUPFAM" id="SSF51905">
    <property type="entry name" value="FAD/NAD(P)-binding domain"/>
    <property type="match status" value="1"/>
</dbReference>
<dbReference type="PANTHER" id="PTHR10742:SF342">
    <property type="entry name" value="AMINE OXIDASE"/>
    <property type="match status" value="1"/>
</dbReference>
<reference evidence="2" key="1">
    <citation type="submission" date="2020-03" db="EMBL/GenBank/DDBJ databases">
        <title>Molecular networking-based the target discovery of potent antiproliferative macrolactams: 5/6/7/16 polycyclic ansamycins and glycosylated trienomycin from Streptomyces cacaoi subsp. asoensis.</title>
        <authorList>
            <person name="Liu L.-L."/>
        </authorList>
    </citation>
    <scope>NUCLEOTIDE SEQUENCE [LARGE SCALE GENOMIC DNA]</scope>
    <source>
        <strain evidence="2">H2S5</strain>
    </source>
</reference>